<evidence type="ECO:0000313" key="1">
    <source>
        <dbReference type="EMBL" id="MFC3674651.1"/>
    </source>
</evidence>
<protein>
    <submittedName>
        <fullName evidence="1">YmfQ family protein</fullName>
    </submittedName>
</protein>
<keyword evidence="2" id="KW-1185">Reference proteome</keyword>
<dbReference type="InterPro" id="IPR018755">
    <property type="entry name" value="Phage_Mu_Gp48"/>
</dbReference>
<name>A0ABV7VB50_9PROT</name>
<organism evidence="1 2">
    <name type="scientific">Ferrovibrio xuzhouensis</name>
    <dbReference type="NCBI Taxonomy" id="1576914"/>
    <lineage>
        <taxon>Bacteria</taxon>
        <taxon>Pseudomonadati</taxon>
        <taxon>Pseudomonadota</taxon>
        <taxon>Alphaproteobacteria</taxon>
        <taxon>Rhodospirillales</taxon>
        <taxon>Rhodospirillaceae</taxon>
        <taxon>Ferrovibrio</taxon>
    </lineage>
</organism>
<dbReference type="Pfam" id="PF10076">
    <property type="entry name" value="Phage_Mu_Gp48"/>
    <property type="match status" value="1"/>
</dbReference>
<comment type="caution">
    <text evidence="1">The sequence shown here is derived from an EMBL/GenBank/DDBJ whole genome shotgun (WGS) entry which is preliminary data.</text>
</comment>
<evidence type="ECO:0000313" key="2">
    <source>
        <dbReference type="Proteomes" id="UP001595711"/>
    </source>
</evidence>
<dbReference type="Proteomes" id="UP001595711">
    <property type="component" value="Unassembled WGS sequence"/>
</dbReference>
<sequence>MPAMLTRLSTADYRSLLLSLLPLGPLWPRDLGSRLAAFLEGIAGEFARIHGRVMDLVEEGDPRTAYEMLARWERVCGLPDECTVPGGETIAERQLRVTQKWTSRGGQSRAYFIGIADQLGYPGAVITEFRPFTCNSNCDDSLDPDPWRFVWRMDIAQATRIVDMTCESACDEAIRVWGDTTLECVIDKLKPAHTKVLFSYGVAA</sequence>
<proteinExistence type="predicted"/>
<accession>A0ABV7VB50</accession>
<gene>
    <name evidence="1" type="ORF">ACFOOQ_03790</name>
</gene>
<dbReference type="RefSeq" id="WP_379721975.1">
    <property type="nucleotide sequence ID" value="NZ_JBHRYJ010000001.1"/>
</dbReference>
<dbReference type="EMBL" id="JBHRYJ010000001">
    <property type="protein sequence ID" value="MFC3674651.1"/>
    <property type="molecule type" value="Genomic_DNA"/>
</dbReference>
<reference evidence="2" key="1">
    <citation type="journal article" date="2019" name="Int. J. Syst. Evol. Microbiol.">
        <title>The Global Catalogue of Microorganisms (GCM) 10K type strain sequencing project: providing services to taxonomists for standard genome sequencing and annotation.</title>
        <authorList>
            <consortium name="The Broad Institute Genomics Platform"/>
            <consortium name="The Broad Institute Genome Sequencing Center for Infectious Disease"/>
            <person name="Wu L."/>
            <person name="Ma J."/>
        </authorList>
    </citation>
    <scope>NUCLEOTIDE SEQUENCE [LARGE SCALE GENOMIC DNA]</scope>
    <source>
        <strain evidence="2">KCTC 42182</strain>
    </source>
</reference>